<keyword evidence="2" id="KW-1185">Reference proteome</keyword>
<sequence length="31" mass="3361">CASNVRSLLLHPGDGAPARSFYSQPYQRTPA</sequence>
<accession>A0A453EG70</accession>
<protein>
    <submittedName>
        <fullName evidence="1">Uncharacterized protein</fullName>
    </submittedName>
</protein>
<dbReference type="EnsemblPlants" id="AET3Gv20330500.6">
    <property type="protein sequence ID" value="AET3Gv20330500.6"/>
    <property type="gene ID" value="AET3Gv20330500"/>
</dbReference>
<organism evidence="1 2">
    <name type="scientific">Aegilops tauschii subsp. strangulata</name>
    <name type="common">Goatgrass</name>
    <dbReference type="NCBI Taxonomy" id="200361"/>
    <lineage>
        <taxon>Eukaryota</taxon>
        <taxon>Viridiplantae</taxon>
        <taxon>Streptophyta</taxon>
        <taxon>Embryophyta</taxon>
        <taxon>Tracheophyta</taxon>
        <taxon>Spermatophyta</taxon>
        <taxon>Magnoliopsida</taxon>
        <taxon>Liliopsida</taxon>
        <taxon>Poales</taxon>
        <taxon>Poaceae</taxon>
        <taxon>BOP clade</taxon>
        <taxon>Pooideae</taxon>
        <taxon>Triticodae</taxon>
        <taxon>Triticeae</taxon>
        <taxon>Triticinae</taxon>
        <taxon>Aegilops</taxon>
    </lineage>
</organism>
<dbReference type="Gramene" id="AET3Gv20330500.2">
    <property type="protein sequence ID" value="AET3Gv20330500.2"/>
    <property type="gene ID" value="AET3Gv20330500"/>
</dbReference>
<name>A0A453EG70_AEGTS</name>
<proteinExistence type="predicted"/>
<evidence type="ECO:0000313" key="1">
    <source>
        <dbReference type="EnsemblPlants" id="AET3Gv20330500.2"/>
    </source>
</evidence>
<reference evidence="1" key="4">
    <citation type="submission" date="2019-03" db="UniProtKB">
        <authorList>
            <consortium name="EnsemblPlants"/>
        </authorList>
    </citation>
    <scope>IDENTIFICATION</scope>
</reference>
<dbReference type="Proteomes" id="UP000015105">
    <property type="component" value="Chromosome 3D"/>
</dbReference>
<reference evidence="2" key="1">
    <citation type="journal article" date="2014" name="Science">
        <title>Ancient hybridizations among the ancestral genomes of bread wheat.</title>
        <authorList>
            <consortium name="International Wheat Genome Sequencing Consortium,"/>
            <person name="Marcussen T."/>
            <person name="Sandve S.R."/>
            <person name="Heier L."/>
            <person name="Spannagl M."/>
            <person name="Pfeifer M."/>
            <person name="Jakobsen K.S."/>
            <person name="Wulff B.B."/>
            <person name="Steuernagel B."/>
            <person name="Mayer K.F."/>
            <person name="Olsen O.A."/>
        </authorList>
    </citation>
    <scope>NUCLEOTIDE SEQUENCE [LARGE SCALE GENOMIC DNA]</scope>
    <source>
        <strain evidence="2">cv. AL8/78</strain>
    </source>
</reference>
<evidence type="ECO:0000313" key="2">
    <source>
        <dbReference type="Proteomes" id="UP000015105"/>
    </source>
</evidence>
<dbReference type="EnsemblPlants" id="AET3Gv20330500.2">
    <property type="protein sequence ID" value="AET3Gv20330500.2"/>
    <property type="gene ID" value="AET3Gv20330500"/>
</dbReference>
<dbReference type="AlphaFoldDB" id="A0A453EG70"/>
<reference evidence="1" key="5">
    <citation type="journal article" date="2021" name="G3 (Bethesda)">
        <title>Aegilops tauschii genome assembly Aet v5.0 features greater sequence contiguity and improved annotation.</title>
        <authorList>
            <person name="Wang L."/>
            <person name="Zhu T."/>
            <person name="Rodriguez J.C."/>
            <person name="Deal K.R."/>
            <person name="Dubcovsky J."/>
            <person name="McGuire P.E."/>
            <person name="Lux T."/>
            <person name="Spannagl M."/>
            <person name="Mayer K.F.X."/>
            <person name="Baldrich P."/>
            <person name="Meyers B.C."/>
            <person name="Huo N."/>
            <person name="Gu Y.Q."/>
            <person name="Zhou H."/>
            <person name="Devos K.M."/>
            <person name="Bennetzen J.L."/>
            <person name="Unver T."/>
            <person name="Budak H."/>
            <person name="Gulick P.J."/>
            <person name="Galiba G."/>
            <person name="Kalapos B."/>
            <person name="Nelson D.R."/>
            <person name="Li P."/>
            <person name="You F.M."/>
            <person name="Luo M.C."/>
            <person name="Dvorak J."/>
        </authorList>
    </citation>
    <scope>NUCLEOTIDE SEQUENCE [LARGE SCALE GENOMIC DNA]</scope>
    <source>
        <strain evidence="1">cv. AL8/78</strain>
    </source>
</reference>
<reference evidence="2" key="2">
    <citation type="journal article" date="2017" name="Nat. Plants">
        <title>The Aegilops tauschii genome reveals multiple impacts of transposons.</title>
        <authorList>
            <person name="Zhao G."/>
            <person name="Zou C."/>
            <person name="Li K."/>
            <person name="Wang K."/>
            <person name="Li T."/>
            <person name="Gao L."/>
            <person name="Zhang X."/>
            <person name="Wang H."/>
            <person name="Yang Z."/>
            <person name="Liu X."/>
            <person name="Jiang W."/>
            <person name="Mao L."/>
            <person name="Kong X."/>
            <person name="Jiao Y."/>
            <person name="Jia J."/>
        </authorList>
    </citation>
    <scope>NUCLEOTIDE SEQUENCE [LARGE SCALE GENOMIC DNA]</scope>
    <source>
        <strain evidence="2">cv. AL8/78</strain>
    </source>
</reference>
<dbReference type="Gramene" id="AET3Gv20330500.6">
    <property type="protein sequence ID" value="AET3Gv20330500.6"/>
    <property type="gene ID" value="AET3Gv20330500"/>
</dbReference>
<reference evidence="1" key="3">
    <citation type="journal article" date="2017" name="Nature">
        <title>Genome sequence of the progenitor of the wheat D genome Aegilops tauschii.</title>
        <authorList>
            <person name="Luo M.C."/>
            <person name="Gu Y.Q."/>
            <person name="Puiu D."/>
            <person name="Wang H."/>
            <person name="Twardziok S.O."/>
            <person name="Deal K.R."/>
            <person name="Huo N."/>
            <person name="Zhu T."/>
            <person name="Wang L."/>
            <person name="Wang Y."/>
            <person name="McGuire P.E."/>
            <person name="Liu S."/>
            <person name="Long H."/>
            <person name="Ramasamy R.K."/>
            <person name="Rodriguez J.C."/>
            <person name="Van S.L."/>
            <person name="Yuan L."/>
            <person name="Wang Z."/>
            <person name="Xia Z."/>
            <person name="Xiao L."/>
            <person name="Anderson O.D."/>
            <person name="Ouyang S."/>
            <person name="Liang Y."/>
            <person name="Zimin A.V."/>
            <person name="Pertea G."/>
            <person name="Qi P."/>
            <person name="Bennetzen J.L."/>
            <person name="Dai X."/>
            <person name="Dawson M.W."/>
            <person name="Muller H.G."/>
            <person name="Kugler K."/>
            <person name="Rivarola-Duarte L."/>
            <person name="Spannagl M."/>
            <person name="Mayer K.F.X."/>
            <person name="Lu F.H."/>
            <person name="Bevan M.W."/>
            <person name="Leroy P."/>
            <person name="Li P."/>
            <person name="You F.M."/>
            <person name="Sun Q."/>
            <person name="Liu Z."/>
            <person name="Lyons E."/>
            <person name="Wicker T."/>
            <person name="Salzberg S.L."/>
            <person name="Devos K.M."/>
            <person name="Dvorak J."/>
        </authorList>
    </citation>
    <scope>NUCLEOTIDE SEQUENCE [LARGE SCALE GENOMIC DNA]</scope>
    <source>
        <strain evidence="1">cv. AL8/78</strain>
    </source>
</reference>